<dbReference type="InterPro" id="IPR000772">
    <property type="entry name" value="Ricin_B_lectin"/>
</dbReference>
<organism evidence="3 4">
    <name type="scientific">Rhizosaccharibacter radicis</name>
    <dbReference type="NCBI Taxonomy" id="2782605"/>
    <lineage>
        <taxon>Bacteria</taxon>
        <taxon>Pseudomonadati</taxon>
        <taxon>Pseudomonadota</taxon>
        <taxon>Alphaproteobacteria</taxon>
        <taxon>Acetobacterales</taxon>
        <taxon>Acetobacteraceae</taxon>
        <taxon>Rhizosaccharibacter</taxon>
    </lineage>
</organism>
<reference evidence="3 4" key="1">
    <citation type="submission" date="2022-06" db="EMBL/GenBank/DDBJ databases">
        <title>Rhizosaccharibacter gen. nov. sp. nov. KSS12, endophytic bacteria isolated from sugarcane.</title>
        <authorList>
            <person name="Pitiwittayakul N."/>
        </authorList>
    </citation>
    <scope>NUCLEOTIDE SEQUENCE [LARGE SCALE GENOMIC DNA]</scope>
    <source>
        <strain evidence="3 4">KSS12</strain>
    </source>
</reference>
<feature type="signal peptide" evidence="1">
    <location>
        <begin position="1"/>
        <end position="23"/>
    </location>
</feature>
<dbReference type="InterPro" id="IPR054491">
    <property type="entry name" value="MGH1-like_GH"/>
</dbReference>
<dbReference type="SUPFAM" id="SSF50370">
    <property type="entry name" value="Ricin B-like lectins"/>
    <property type="match status" value="1"/>
</dbReference>
<dbReference type="PROSITE" id="PS51257">
    <property type="entry name" value="PROKAR_LIPOPROTEIN"/>
    <property type="match status" value="1"/>
</dbReference>
<comment type="caution">
    <text evidence="3">The sequence shown here is derived from an EMBL/GenBank/DDBJ whole genome shotgun (WGS) entry which is preliminary data.</text>
</comment>
<evidence type="ECO:0000256" key="1">
    <source>
        <dbReference type="SAM" id="SignalP"/>
    </source>
</evidence>
<dbReference type="EMBL" id="JAMZEJ010000001">
    <property type="protein sequence ID" value="MCQ8239428.1"/>
    <property type="molecule type" value="Genomic_DNA"/>
</dbReference>
<dbReference type="Pfam" id="PF03633">
    <property type="entry name" value="Glyco_hydro_65C"/>
    <property type="match status" value="1"/>
</dbReference>
<dbReference type="SUPFAM" id="SSF48208">
    <property type="entry name" value="Six-hairpin glycosidases"/>
    <property type="match status" value="1"/>
</dbReference>
<dbReference type="Pfam" id="PF14200">
    <property type="entry name" value="RicinB_lectin_2"/>
    <property type="match status" value="2"/>
</dbReference>
<dbReference type="CDD" id="cd00161">
    <property type="entry name" value="beta-trefoil_Ricin-like"/>
    <property type="match status" value="1"/>
</dbReference>
<keyword evidence="1" id="KW-0732">Signal</keyword>
<dbReference type="Proteomes" id="UP001524547">
    <property type="component" value="Unassembled WGS sequence"/>
</dbReference>
<dbReference type="Gene3D" id="2.60.120.260">
    <property type="entry name" value="Galactose-binding domain-like"/>
    <property type="match status" value="1"/>
</dbReference>
<sequence>MLSRTFVAALVAAISLACPEARADTAPSGPAPAGTHFLPHATLLGAVDDPNWFLRNIPFLEVPDAQIQQVYYYRWETYKEHLAYTGSIYGYLSTEFLQPVFYGAPYGGVVAAAGHQTIEGRWLRDQRYVKDNINYWLNGPGRFPKPQDDSVNADTSDWAHEYSFWAGTAVWQSFLASGDRSFAFRQLPNLVRQYRGWDNHFNPALGLYWQVPVWDATEFTPASFETSDPYHGGAGYRPTINSYQYGDAVAIANLARLSGDVSLSAQYATWAALLAKNTHDHLWDPGRQFYFHRQRDNNPTGALLDTREEEGFVPWMFGLPRPSDARAMAQLLDPQGFAAPFGPTTAERRSRWFNFEAKDCCHWDGPSWPYETSQTLTGVANLLQDGVPQRSITRADYLALLHGYAATQFRNGSPYVAEAHDPDSNVWIYDSYNHSEDYNHSTFNDNVISGLIGLRGQTDDTLLVDPLAPASWDYFALENAPYHGHDVSVLWDRTGGRYNQGAGLRVYVDGRLAGERRGLSPLLVPVGRARIQDTACGPVDVAANSQKVGYGPTPSASYTSPYDDPWRAVDGVIFRSEVPENSRWTSYNSSNGTDWFQIDFGRNVSIAGVTLFFYDDGGGVRVPASYRLQYWNNNDWADVPGQSRHDPAPVANASNAIDFPLLSTSRLRVLAPNAGGGTGWGLQEMQAWGRAVFRMVNQNSLLPVGVPDGKTRPGEALAQEADDGAASHAWEFLPEGDGWFTIRNLGTGLLMGVGGTANSIPVVQGAPGGGDAQLWRFADEKATGQFKVINKRSGKLLGIDTMSKAPGGALVQFEDNGTADHLWQLQPTETPAGAPPARPCRG</sequence>
<dbReference type="PROSITE" id="PS50231">
    <property type="entry name" value="RICIN_B_LECTIN"/>
    <property type="match status" value="1"/>
</dbReference>
<dbReference type="Gene3D" id="2.80.10.50">
    <property type="match status" value="1"/>
</dbReference>
<dbReference type="InterPro" id="IPR008979">
    <property type="entry name" value="Galactose-bd-like_sf"/>
</dbReference>
<keyword evidence="4" id="KW-1185">Reference proteome</keyword>
<evidence type="ECO:0000313" key="4">
    <source>
        <dbReference type="Proteomes" id="UP001524547"/>
    </source>
</evidence>
<accession>A0ABT1VUS1</accession>
<feature type="chain" id="PRO_5046624728" evidence="1">
    <location>
        <begin position="24"/>
        <end position="842"/>
    </location>
</feature>
<dbReference type="SUPFAM" id="SSF49785">
    <property type="entry name" value="Galactose-binding domain-like"/>
    <property type="match status" value="1"/>
</dbReference>
<dbReference type="InterPro" id="IPR035992">
    <property type="entry name" value="Ricin_B-like_lectins"/>
</dbReference>
<feature type="domain" description="F5/8 type C" evidence="2">
    <location>
        <begin position="536"/>
        <end position="690"/>
    </location>
</feature>
<dbReference type="Gene3D" id="1.50.10.10">
    <property type="match status" value="1"/>
</dbReference>
<dbReference type="Pfam" id="PF22422">
    <property type="entry name" value="MGH1-like_GH"/>
    <property type="match status" value="1"/>
</dbReference>
<gene>
    <name evidence="3" type="ORF">NFI88_01060</name>
</gene>
<evidence type="ECO:0000259" key="2">
    <source>
        <dbReference type="PROSITE" id="PS50022"/>
    </source>
</evidence>
<dbReference type="InterPro" id="IPR008928">
    <property type="entry name" value="6-hairpin_glycosidase_sf"/>
</dbReference>
<proteinExistence type="predicted"/>
<dbReference type="RefSeq" id="WP_422918166.1">
    <property type="nucleotide sequence ID" value="NZ_JAMZEJ010000001.1"/>
</dbReference>
<name>A0ABT1VUS1_9PROT</name>
<dbReference type="Pfam" id="PF00754">
    <property type="entry name" value="F5_F8_type_C"/>
    <property type="match status" value="1"/>
</dbReference>
<evidence type="ECO:0000313" key="3">
    <source>
        <dbReference type="EMBL" id="MCQ8239428.1"/>
    </source>
</evidence>
<protein>
    <submittedName>
        <fullName evidence="3">RICIN domain-containing protein</fullName>
    </submittedName>
</protein>
<dbReference type="PROSITE" id="PS50022">
    <property type="entry name" value="FA58C_3"/>
    <property type="match status" value="1"/>
</dbReference>
<dbReference type="InterPro" id="IPR005194">
    <property type="entry name" value="Glyco_hydro_65_C"/>
</dbReference>
<dbReference type="InterPro" id="IPR012341">
    <property type="entry name" value="6hp_glycosidase-like_sf"/>
</dbReference>
<dbReference type="InterPro" id="IPR000421">
    <property type="entry name" value="FA58C"/>
</dbReference>